<dbReference type="EMBL" id="FOZG01000002">
    <property type="protein sequence ID" value="SFS00807.1"/>
    <property type="molecule type" value="Genomic_DNA"/>
</dbReference>
<organism evidence="1 2">
    <name type="scientific">Sphingomonas jatrophae</name>
    <dbReference type="NCBI Taxonomy" id="1166337"/>
    <lineage>
        <taxon>Bacteria</taxon>
        <taxon>Pseudomonadati</taxon>
        <taxon>Pseudomonadota</taxon>
        <taxon>Alphaproteobacteria</taxon>
        <taxon>Sphingomonadales</taxon>
        <taxon>Sphingomonadaceae</taxon>
        <taxon>Sphingomonas</taxon>
    </lineage>
</organism>
<evidence type="ECO:0000313" key="2">
    <source>
        <dbReference type="Proteomes" id="UP000198824"/>
    </source>
</evidence>
<evidence type="ECO:0000313" key="1">
    <source>
        <dbReference type="EMBL" id="SFS00807.1"/>
    </source>
</evidence>
<dbReference type="STRING" id="1166337.SAMN05192580_2541"/>
<accession>A0A1I6LBJ0</accession>
<dbReference type="AlphaFoldDB" id="A0A1I6LBJ0"/>
<reference evidence="1 2" key="1">
    <citation type="submission" date="2016-10" db="EMBL/GenBank/DDBJ databases">
        <authorList>
            <person name="de Groot N.N."/>
        </authorList>
    </citation>
    <scope>NUCLEOTIDE SEQUENCE [LARGE SCALE GENOMIC DNA]</scope>
    <source>
        <strain evidence="1 2">S5-249</strain>
    </source>
</reference>
<sequence>MDGSALLDLVTAELAQPVDPRVAALAGEVARRHPGSLAVLFYGSCLWKQGQGLDGQMLDFYLIVEDYARAFGKRWQAVANRLLPPNVFPIEAGGLAAKYAVLSLDHLRRECGPAAHDASTYARFAQPARLAWMASTEAGVEIADAVALAAPTLLRFAAPMVPAGEGDPLDLWRTAFDLTYRAELRAERKGRSGSIVEADPARYARFAEAILAAEPALAGPFDAAHRRTAAEGWAHIARRGKRRQLAKLAKASLTYAGGIDYLAWKINRHAGTQIAIRPWQRRWPLLGALTLLPRLIRGGAVR</sequence>
<dbReference type="OrthoDB" id="7340718at2"/>
<proteinExistence type="predicted"/>
<protein>
    <recommendedName>
        <fullName evidence="3">Phosphatidate cytidylyltransferase</fullName>
    </recommendedName>
</protein>
<name>A0A1I6LBJ0_9SPHN</name>
<dbReference type="Proteomes" id="UP000198824">
    <property type="component" value="Unassembled WGS sequence"/>
</dbReference>
<gene>
    <name evidence="1" type="ORF">SAMN05192580_2541</name>
</gene>
<keyword evidence="2" id="KW-1185">Reference proteome</keyword>
<dbReference type="RefSeq" id="WP_093315066.1">
    <property type="nucleotide sequence ID" value="NZ_FOZG01000002.1"/>
</dbReference>
<evidence type="ECO:0008006" key="3">
    <source>
        <dbReference type="Google" id="ProtNLM"/>
    </source>
</evidence>